<feature type="transmembrane region" description="Helical" evidence="8">
    <location>
        <begin position="412"/>
        <end position="432"/>
    </location>
</feature>
<evidence type="ECO:0000256" key="3">
    <source>
        <dbReference type="ARBA" id="ARBA00022448"/>
    </source>
</evidence>
<feature type="transmembrane region" description="Helical" evidence="8">
    <location>
        <begin position="348"/>
        <end position="372"/>
    </location>
</feature>
<dbReference type="FunFam" id="1.20.1250.20:FF:000134">
    <property type="entry name" value="MFS sugar transporter protein"/>
    <property type="match status" value="1"/>
</dbReference>
<feature type="transmembrane region" description="Helical" evidence="8">
    <location>
        <begin position="38"/>
        <end position="58"/>
    </location>
</feature>
<evidence type="ECO:0000313" key="10">
    <source>
        <dbReference type="EMBL" id="KAJ5385891.1"/>
    </source>
</evidence>
<proteinExistence type="inferred from homology"/>
<comment type="caution">
    <text evidence="10">The sequence shown here is derived from an EMBL/GenBank/DDBJ whole genome shotgun (WGS) entry which is preliminary data.</text>
</comment>
<dbReference type="InterPro" id="IPR003663">
    <property type="entry name" value="Sugar/inositol_transpt"/>
</dbReference>
<dbReference type="PROSITE" id="PS50850">
    <property type="entry name" value="MFS"/>
    <property type="match status" value="1"/>
</dbReference>
<dbReference type="GO" id="GO:0005351">
    <property type="term" value="F:carbohydrate:proton symporter activity"/>
    <property type="evidence" value="ECO:0007669"/>
    <property type="project" value="TreeGrafter"/>
</dbReference>
<keyword evidence="6 8" id="KW-0472">Membrane</keyword>
<dbReference type="Gene3D" id="1.20.1250.20">
    <property type="entry name" value="MFS general substrate transporter like domains"/>
    <property type="match status" value="1"/>
</dbReference>
<feature type="transmembrane region" description="Helical" evidence="8">
    <location>
        <begin position="171"/>
        <end position="189"/>
    </location>
</feature>
<feature type="transmembrane region" description="Helical" evidence="8">
    <location>
        <begin position="129"/>
        <end position="151"/>
    </location>
</feature>
<dbReference type="PANTHER" id="PTHR48022:SF11">
    <property type="entry name" value="MONOSACCHARIDE TRANSPORTER (HXT8), PUTATIVE (AFU_ORTHOLOGUE AFUA_2G08120)-RELATED"/>
    <property type="match status" value="1"/>
</dbReference>
<dbReference type="SUPFAM" id="SSF103473">
    <property type="entry name" value="MFS general substrate transporter"/>
    <property type="match status" value="1"/>
</dbReference>
<evidence type="ECO:0000256" key="8">
    <source>
        <dbReference type="SAM" id="Phobius"/>
    </source>
</evidence>
<sequence length="491" mass="54315">MGISLAGLLYGLDSGIIASTMAQQTFVKYFLRDISNNAYIKGGIVCSYYAGSCIGSAGAGWSMDKLSRRWSILLGSLVSIIGAVLQAASVNIPMLVVGRVLSGFSTGMVYSVAPVYLSELAPPENRGFLVGLKGFMNTVGYFLAGWIGYAGSFAQGDLEWRIPLGMQAPPAALLALLTFFLPYSPRWLLLKQRYEDAKKVMYYLHEHRGPEFVEREYAEMYSQIRLETANSNKAPLITLFSRRYLRRALLGCLIVNMAKLSGSNVIQNYQSIMYNSLGFKGREVLLITALYGFSALIGQLISIFTLSDHWPRRRTVICGEASVVVALSVLTGLSKEFPDSHNPSGSRAGVAFVFIFAFFWAFFFNSATWVLVSEIFPLELRATGVGFSMFTQSLTAIWLSFAASVAFDAIKWRFYFVFIGTNLFALTIYYFFLPETNQLSLEEIAAQFGDVVSDPVGKSLDAINGERITPIDVKKNESSEHVELAQKDRDG</sequence>
<feature type="transmembrane region" description="Helical" evidence="8">
    <location>
        <begin position="286"/>
        <end position="304"/>
    </location>
</feature>
<feature type="transmembrane region" description="Helical" evidence="8">
    <location>
        <begin position="70"/>
        <end position="90"/>
    </location>
</feature>
<dbReference type="GeneID" id="81372049"/>
<evidence type="ECO:0000256" key="1">
    <source>
        <dbReference type="ARBA" id="ARBA00004141"/>
    </source>
</evidence>
<comment type="similarity">
    <text evidence="2 7">Belongs to the major facilitator superfamily. Sugar transporter (TC 2.A.1.1) family.</text>
</comment>
<comment type="subcellular location">
    <subcellularLocation>
        <location evidence="1">Membrane</location>
        <topology evidence="1">Multi-pass membrane protein</topology>
    </subcellularLocation>
</comment>
<evidence type="ECO:0000256" key="6">
    <source>
        <dbReference type="ARBA" id="ARBA00023136"/>
    </source>
</evidence>
<dbReference type="EMBL" id="JAPZBU010000009">
    <property type="protein sequence ID" value="KAJ5385891.1"/>
    <property type="molecule type" value="Genomic_DNA"/>
</dbReference>
<dbReference type="Proteomes" id="UP001147747">
    <property type="component" value="Unassembled WGS sequence"/>
</dbReference>
<accession>A0A9W9VMJ6</accession>
<dbReference type="InterPro" id="IPR036259">
    <property type="entry name" value="MFS_trans_sf"/>
</dbReference>
<gene>
    <name evidence="10" type="ORF">N7509_008432</name>
</gene>
<keyword evidence="11" id="KW-1185">Reference proteome</keyword>
<dbReference type="PANTHER" id="PTHR48022">
    <property type="entry name" value="PLASTIDIC GLUCOSE TRANSPORTER 4"/>
    <property type="match status" value="1"/>
</dbReference>
<dbReference type="InterPro" id="IPR005828">
    <property type="entry name" value="MFS_sugar_transport-like"/>
</dbReference>
<keyword evidence="3 7" id="KW-0813">Transport</keyword>
<keyword evidence="4 8" id="KW-0812">Transmembrane</keyword>
<dbReference type="InterPro" id="IPR050360">
    <property type="entry name" value="MFS_Sugar_Transporters"/>
</dbReference>
<feature type="transmembrane region" description="Helical" evidence="8">
    <location>
        <begin position="96"/>
        <end position="117"/>
    </location>
</feature>
<feature type="domain" description="Major facilitator superfamily (MFS) profile" evidence="9">
    <location>
        <begin position="1"/>
        <end position="437"/>
    </location>
</feature>
<evidence type="ECO:0000256" key="4">
    <source>
        <dbReference type="ARBA" id="ARBA00022692"/>
    </source>
</evidence>
<dbReference type="PROSITE" id="PS00217">
    <property type="entry name" value="SUGAR_TRANSPORT_2"/>
    <property type="match status" value="1"/>
</dbReference>
<feature type="transmembrane region" description="Helical" evidence="8">
    <location>
        <begin position="384"/>
        <end position="406"/>
    </location>
</feature>
<dbReference type="Pfam" id="PF00083">
    <property type="entry name" value="Sugar_tr"/>
    <property type="match status" value="1"/>
</dbReference>
<dbReference type="AlphaFoldDB" id="A0A9W9VMJ6"/>
<reference evidence="10" key="1">
    <citation type="submission" date="2022-12" db="EMBL/GenBank/DDBJ databases">
        <authorList>
            <person name="Petersen C."/>
        </authorList>
    </citation>
    <scope>NUCLEOTIDE SEQUENCE</scope>
    <source>
        <strain evidence="10">IBT 29677</strain>
    </source>
</reference>
<keyword evidence="5 8" id="KW-1133">Transmembrane helix</keyword>
<dbReference type="InterPro" id="IPR020846">
    <property type="entry name" value="MFS_dom"/>
</dbReference>
<evidence type="ECO:0000313" key="11">
    <source>
        <dbReference type="Proteomes" id="UP001147747"/>
    </source>
</evidence>
<name>A0A9W9VMJ6_9EURO</name>
<dbReference type="InterPro" id="IPR005829">
    <property type="entry name" value="Sugar_transporter_CS"/>
</dbReference>
<evidence type="ECO:0000259" key="9">
    <source>
        <dbReference type="PROSITE" id="PS50850"/>
    </source>
</evidence>
<dbReference type="PRINTS" id="PR00171">
    <property type="entry name" value="SUGRTRNSPORT"/>
</dbReference>
<evidence type="ECO:0000256" key="5">
    <source>
        <dbReference type="ARBA" id="ARBA00022989"/>
    </source>
</evidence>
<dbReference type="RefSeq" id="XP_056483689.1">
    <property type="nucleotide sequence ID" value="XM_056633069.1"/>
</dbReference>
<reference evidence="10" key="2">
    <citation type="journal article" date="2023" name="IMA Fungus">
        <title>Comparative genomic study of the Penicillium genus elucidates a diverse pangenome and 15 lateral gene transfer events.</title>
        <authorList>
            <person name="Petersen C."/>
            <person name="Sorensen T."/>
            <person name="Nielsen M.R."/>
            <person name="Sondergaard T.E."/>
            <person name="Sorensen J.L."/>
            <person name="Fitzpatrick D.A."/>
            <person name="Frisvad J.C."/>
            <person name="Nielsen K.L."/>
        </authorList>
    </citation>
    <scope>NUCLEOTIDE SEQUENCE</scope>
    <source>
        <strain evidence="10">IBT 29677</strain>
    </source>
</reference>
<feature type="transmembrane region" description="Helical" evidence="8">
    <location>
        <begin position="248"/>
        <end position="266"/>
    </location>
</feature>
<dbReference type="OrthoDB" id="6133115at2759"/>
<dbReference type="GO" id="GO:0016020">
    <property type="term" value="C:membrane"/>
    <property type="evidence" value="ECO:0007669"/>
    <property type="project" value="UniProtKB-SubCell"/>
</dbReference>
<evidence type="ECO:0000256" key="2">
    <source>
        <dbReference type="ARBA" id="ARBA00010992"/>
    </source>
</evidence>
<evidence type="ECO:0000256" key="7">
    <source>
        <dbReference type="RuleBase" id="RU003346"/>
    </source>
</evidence>
<dbReference type="NCBIfam" id="TIGR00879">
    <property type="entry name" value="SP"/>
    <property type="match status" value="1"/>
</dbReference>
<organism evidence="10 11">
    <name type="scientific">Penicillium cosmopolitanum</name>
    <dbReference type="NCBI Taxonomy" id="1131564"/>
    <lineage>
        <taxon>Eukaryota</taxon>
        <taxon>Fungi</taxon>
        <taxon>Dikarya</taxon>
        <taxon>Ascomycota</taxon>
        <taxon>Pezizomycotina</taxon>
        <taxon>Eurotiomycetes</taxon>
        <taxon>Eurotiomycetidae</taxon>
        <taxon>Eurotiales</taxon>
        <taxon>Aspergillaceae</taxon>
        <taxon>Penicillium</taxon>
    </lineage>
</organism>
<protein>
    <recommendedName>
        <fullName evidence="9">Major facilitator superfamily (MFS) profile domain-containing protein</fullName>
    </recommendedName>
</protein>